<sequence>MPTTEAFQLVGEEGLEGGGFHGPFAATVMFTWNFVVSTATVPIGRTPRRTDVSKKSFATETLINIFPKSAITPTASDSVSIAALLVKEVELKLEGVGVVGKSTENTGAG</sequence>
<dbReference type="Proteomes" id="UP001497744">
    <property type="component" value="Unassembled WGS sequence"/>
</dbReference>
<evidence type="ECO:0000313" key="1">
    <source>
        <dbReference type="EMBL" id="GIX64816.1"/>
    </source>
</evidence>
<reference evidence="1 2" key="1">
    <citation type="submission" date="2021-06" db="EMBL/GenBank/DDBJ databases">
        <title>Genome sequence of Babesia caballi.</title>
        <authorList>
            <person name="Yamagishi J."/>
            <person name="Kidaka T."/>
            <person name="Ochi A."/>
        </authorList>
    </citation>
    <scope>NUCLEOTIDE SEQUENCE [LARGE SCALE GENOMIC DNA]</scope>
    <source>
        <strain evidence="1">USDA-D6B2</strain>
    </source>
</reference>
<organism evidence="1 2">
    <name type="scientific">Babesia caballi</name>
    <dbReference type="NCBI Taxonomy" id="5871"/>
    <lineage>
        <taxon>Eukaryota</taxon>
        <taxon>Sar</taxon>
        <taxon>Alveolata</taxon>
        <taxon>Apicomplexa</taxon>
        <taxon>Aconoidasida</taxon>
        <taxon>Piroplasmida</taxon>
        <taxon>Babesiidae</taxon>
        <taxon>Babesia</taxon>
    </lineage>
</organism>
<comment type="caution">
    <text evidence="1">The sequence shown here is derived from an EMBL/GenBank/DDBJ whole genome shotgun (WGS) entry which is preliminary data.</text>
</comment>
<dbReference type="AlphaFoldDB" id="A0AAV4LX95"/>
<evidence type="ECO:0000313" key="2">
    <source>
        <dbReference type="Proteomes" id="UP001497744"/>
    </source>
</evidence>
<dbReference type="GeneID" id="94196297"/>
<gene>
    <name evidence="1" type="ORF">BcabD6B2_42510</name>
</gene>
<name>A0AAV4LX95_BABCB</name>
<dbReference type="GO" id="GO:0003677">
    <property type="term" value="F:DNA binding"/>
    <property type="evidence" value="ECO:0007669"/>
    <property type="project" value="UniProtKB-KW"/>
</dbReference>
<protein>
    <submittedName>
        <fullName evidence="1">Homeobox protein NANOG2, putative</fullName>
    </submittedName>
</protein>
<keyword evidence="1" id="KW-0371">Homeobox</keyword>
<dbReference type="EMBL" id="BPLF01000003">
    <property type="protein sequence ID" value="GIX64816.1"/>
    <property type="molecule type" value="Genomic_DNA"/>
</dbReference>
<accession>A0AAV4LX95</accession>
<dbReference type="RefSeq" id="XP_067716885.1">
    <property type="nucleotide sequence ID" value="XM_067860784.1"/>
</dbReference>
<proteinExistence type="predicted"/>
<keyword evidence="1" id="KW-0238">DNA-binding</keyword>
<keyword evidence="2" id="KW-1185">Reference proteome</keyword>